<feature type="compositionally biased region" description="Basic and acidic residues" evidence="4">
    <location>
        <begin position="813"/>
        <end position="826"/>
    </location>
</feature>
<feature type="compositionally biased region" description="Acidic residues" evidence="4">
    <location>
        <begin position="501"/>
        <end position="515"/>
    </location>
</feature>
<dbReference type="PROSITE" id="PS50112">
    <property type="entry name" value="PAS"/>
    <property type="match status" value="1"/>
</dbReference>
<protein>
    <recommendedName>
        <fullName evidence="9">PAC domain-containing protein</fullName>
    </recommendedName>
</protein>
<feature type="region of interest" description="Disordered" evidence="4">
    <location>
        <begin position="1"/>
        <end position="174"/>
    </location>
</feature>
<dbReference type="AlphaFoldDB" id="A0A0D2BIG8"/>
<feature type="domain" description="PAC" evidence="6">
    <location>
        <begin position="368"/>
        <end position="422"/>
    </location>
</feature>
<evidence type="ECO:0000256" key="2">
    <source>
        <dbReference type="ARBA" id="ARBA00022643"/>
    </source>
</evidence>
<gene>
    <name evidence="7" type="ORF">PV05_07776</name>
</gene>
<dbReference type="RefSeq" id="XP_013312695.1">
    <property type="nucleotide sequence ID" value="XM_013457241.1"/>
</dbReference>
<keyword evidence="2" id="KW-0288">FMN</keyword>
<dbReference type="PANTHER" id="PTHR47429">
    <property type="entry name" value="PROTEIN TWIN LOV 1"/>
    <property type="match status" value="1"/>
</dbReference>
<dbReference type="NCBIfam" id="TIGR00229">
    <property type="entry name" value="sensory_box"/>
    <property type="match status" value="1"/>
</dbReference>
<organism evidence="7 8">
    <name type="scientific">Exophiala xenobiotica</name>
    <dbReference type="NCBI Taxonomy" id="348802"/>
    <lineage>
        <taxon>Eukaryota</taxon>
        <taxon>Fungi</taxon>
        <taxon>Dikarya</taxon>
        <taxon>Ascomycota</taxon>
        <taxon>Pezizomycotina</taxon>
        <taxon>Eurotiomycetes</taxon>
        <taxon>Chaetothyriomycetidae</taxon>
        <taxon>Chaetothyriales</taxon>
        <taxon>Herpotrichiellaceae</taxon>
        <taxon>Exophiala</taxon>
    </lineage>
</organism>
<keyword evidence="3" id="KW-0157">Chromophore</keyword>
<dbReference type="SUPFAM" id="SSF55785">
    <property type="entry name" value="PYP-like sensor domain (PAS domain)"/>
    <property type="match status" value="1"/>
</dbReference>
<evidence type="ECO:0000256" key="4">
    <source>
        <dbReference type="SAM" id="MobiDB-lite"/>
    </source>
</evidence>
<dbReference type="STRING" id="348802.A0A0D2BIG8"/>
<dbReference type="OrthoDB" id="447251at2759"/>
<keyword evidence="1" id="KW-0285">Flavoprotein</keyword>
<feature type="compositionally biased region" description="Basic residues" evidence="4">
    <location>
        <begin position="8"/>
        <end position="21"/>
    </location>
</feature>
<dbReference type="EMBL" id="KN847321">
    <property type="protein sequence ID" value="KIW52111.1"/>
    <property type="molecule type" value="Genomic_DNA"/>
</dbReference>
<feature type="compositionally biased region" description="Polar residues" evidence="4">
    <location>
        <begin position="758"/>
        <end position="771"/>
    </location>
</feature>
<evidence type="ECO:0000313" key="8">
    <source>
        <dbReference type="Proteomes" id="UP000054342"/>
    </source>
</evidence>
<reference evidence="7 8" key="1">
    <citation type="submission" date="2015-01" db="EMBL/GenBank/DDBJ databases">
        <title>The Genome Sequence of Exophiala xenobiotica CBS118157.</title>
        <authorList>
            <consortium name="The Broad Institute Genomics Platform"/>
            <person name="Cuomo C."/>
            <person name="de Hoog S."/>
            <person name="Gorbushina A."/>
            <person name="Stielow B."/>
            <person name="Teixiera M."/>
            <person name="Abouelleil A."/>
            <person name="Chapman S.B."/>
            <person name="Priest M."/>
            <person name="Young S.K."/>
            <person name="Wortman J."/>
            <person name="Nusbaum C."/>
            <person name="Birren B."/>
        </authorList>
    </citation>
    <scope>NUCLEOTIDE SEQUENCE [LARGE SCALE GENOMIC DNA]</scope>
    <source>
        <strain evidence="7 8">CBS 118157</strain>
    </source>
</reference>
<dbReference type="GeneID" id="25329684"/>
<dbReference type="GO" id="GO:0005634">
    <property type="term" value="C:nucleus"/>
    <property type="evidence" value="ECO:0007669"/>
    <property type="project" value="TreeGrafter"/>
</dbReference>
<dbReference type="Gene3D" id="3.30.450.20">
    <property type="entry name" value="PAS domain"/>
    <property type="match status" value="1"/>
</dbReference>
<evidence type="ECO:0000259" key="5">
    <source>
        <dbReference type="PROSITE" id="PS50112"/>
    </source>
</evidence>
<evidence type="ECO:0000256" key="1">
    <source>
        <dbReference type="ARBA" id="ARBA00022630"/>
    </source>
</evidence>
<accession>A0A0D2BIG8</accession>
<feature type="compositionally biased region" description="Polar residues" evidence="4">
    <location>
        <begin position="784"/>
        <end position="797"/>
    </location>
</feature>
<feature type="domain" description="PAS" evidence="5">
    <location>
        <begin position="294"/>
        <end position="367"/>
    </location>
</feature>
<evidence type="ECO:0000259" key="6">
    <source>
        <dbReference type="PROSITE" id="PS50113"/>
    </source>
</evidence>
<dbReference type="PROSITE" id="PS50113">
    <property type="entry name" value="PAC"/>
    <property type="match status" value="1"/>
</dbReference>
<dbReference type="HOGENOM" id="CLU_012260_0_0_1"/>
<feature type="compositionally biased region" description="Polar residues" evidence="4">
    <location>
        <begin position="894"/>
        <end position="910"/>
    </location>
</feature>
<feature type="compositionally biased region" description="Basic and acidic residues" evidence="4">
    <location>
        <begin position="36"/>
        <end position="51"/>
    </location>
</feature>
<feature type="region of interest" description="Disordered" evidence="4">
    <location>
        <begin position="470"/>
        <end position="521"/>
    </location>
</feature>
<sequence>MDLERIKQNLRIRSGRSKKSQKSATQSTPVAQAKASDQKEKAKGSVEKPPEPTKQTYSPTKEEPSLRNWDIHTALPPINAVNPAKSRPGLPHAATAANPDPRPSGEWARYGRSGIEKPHRGPSSRNAAKGPQLQRTMSESDTKTKLASDTSDELDFDLRPPPPRPKPPSVESLSESLFSTGHLNALLHNPQYLARFTAFLGRYRPQYYPILLRYLETQKAIKAVEYANAIAHGIESTTTPTDRPTNAALLDKVFEEWNNSAFRTLVDAALPMYITYNLVKVVTECLINEITGRQTPLMRDLVGGLSEVFCLTDPNQQDNPIIYASEEFYRLTGYGSDDVIGHNCRFLQGTKTKRESVSRLRDTIRNGEQICETLLNYRRDGRPFINLLMIAPLHDDKGNVKYMIGAQVDVTGLVERGKGLDGFEHFLVNQDIEKRDLEINGNRIKGETARKSQALRKLRELSEMFDLEESAAVRSHSRSTSRSREDDEHSIGSRSRRVYGDEDGSSEETDEDSGDNDDKMWKLAQSGRSGLSGKLPGVYDSYMLIRAAPSLRIVFVSPRLRQRLGNIVQHPFLSHIAASSATLAGLKESLGTGIPVSAKVNFMLKTGERRDGTRIPVGSKPDSLGHHRLCWLSATPLVGSDDRIGVWMVVIVEKSKVPKERRAVNEAPHERDRSSQPLTERRLAMLDIPAGSPSRIAQRSRSPVTPQPDQQNEDMPIKPKRLAEDIAEVATKRVQQPNESDLQEDDDDRHEAGKDQNRTQSTEGQKPTQMASADAGQKPENGDELNSTRQAAENMTESDNEFVRTKSPPGESQKPDRVVVRPDSAGEPKAQTTSEPDNALVRSLANDKVDIERLQSGSPKDSGFQEVSNHFHDFSDDEDTPRRAKHPEHWDRTPPQSRSEASGNDSSKVNATHYMDYISHPGSRHTSEYKRPMSGSVRSSMYLEAAEKEAQDDYVDDFDDVDCVRTPYSVD</sequence>
<evidence type="ECO:0000313" key="7">
    <source>
        <dbReference type="EMBL" id="KIW52111.1"/>
    </source>
</evidence>
<dbReference type="Pfam" id="PF13426">
    <property type="entry name" value="PAS_9"/>
    <property type="match status" value="1"/>
</dbReference>
<dbReference type="InterPro" id="IPR000700">
    <property type="entry name" value="PAS-assoc_C"/>
</dbReference>
<evidence type="ECO:0000256" key="3">
    <source>
        <dbReference type="ARBA" id="ARBA00022991"/>
    </source>
</evidence>
<dbReference type="InterPro" id="IPR000014">
    <property type="entry name" value="PAS"/>
</dbReference>
<dbReference type="PANTHER" id="PTHR47429:SF9">
    <property type="entry name" value="PAS DOMAIN-CONTAINING PROTEIN"/>
    <property type="match status" value="1"/>
</dbReference>
<dbReference type="InterPro" id="IPR035965">
    <property type="entry name" value="PAS-like_dom_sf"/>
</dbReference>
<dbReference type="Proteomes" id="UP000054342">
    <property type="component" value="Unassembled WGS sequence"/>
</dbReference>
<feature type="compositionally biased region" description="Basic and acidic residues" evidence="4">
    <location>
        <begin position="658"/>
        <end position="684"/>
    </location>
</feature>
<proteinExistence type="predicted"/>
<feature type="compositionally biased region" description="Basic and acidic residues" evidence="4">
    <location>
        <begin position="482"/>
        <end position="491"/>
    </location>
</feature>
<name>A0A0D2BIG8_9EURO</name>
<dbReference type="CDD" id="cd00130">
    <property type="entry name" value="PAS"/>
    <property type="match status" value="1"/>
</dbReference>
<feature type="region of interest" description="Disordered" evidence="4">
    <location>
        <begin position="658"/>
        <end position="718"/>
    </location>
</feature>
<keyword evidence="8" id="KW-1185">Reference proteome</keyword>
<evidence type="ECO:0008006" key="9">
    <source>
        <dbReference type="Google" id="ProtNLM"/>
    </source>
</evidence>
<feature type="compositionally biased region" description="Pro residues" evidence="4">
    <location>
        <begin position="159"/>
        <end position="168"/>
    </location>
</feature>
<feature type="compositionally biased region" description="Polar residues" evidence="4">
    <location>
        <begin position="695"/>
        <end position="710"/>
    </location>
</feature>
<feature type="region of interest" description="Disordered" evidence="4">
    <location>
        <begin position="730"/>
        <end position="935"/>
    </location>
</feature>